<dbReference type="Pfam" id="PF10137">
    <property type="entry name" value="CAP12-PCTIR_TIR"/>
    <property type="match status" value="1"/>
</dbReference>
<evidence type="ECO:0000313" key="2">
    <source>
        <dbReference type="EMBL" id="WNL11861.1"/>
    </source>
</evidence>
<dbReference type="InterPro" id="IPR019302">
    <property type="entry name" value="CAP12/PCTIR_TIR_dom"/>
</dbReference>
<dbReference type="AlphaFoldDB" id="A0AA96CSK9"/>
<sequence length="310" mass="35831">MEEFIEIFIKNKANEIPDKYTKRINKFLPFYTTIQNDDLAYLFAYLHFSYNSLFEFLNNKISVNRHYNADASRELIFVIDLYNKLHKSLNKTKYEFILDKKYLEILNICETFLSSSGGSSIPEDFLKIDIIEIRPIFRLINFSESPEIISENVKTNLQSEKMVKEKNKVFIVHGHDNETKQEVARFIESIGLETIILHEQASRSMTIIEKIEHYSCEANFAIVLYTPCDKGRGVKETKVPARDRARQNVVFEHGYLMAKIGRGNVCALVKGEIETPSDISGVVYTPLDSNGGWKIELTKELKACGYKVRQ</sequence>
<dbReference type="GO" id="GO:0050135">
    <property type="term" value="F:NADP+ nucleosidase activity"/>
    <property type="evidence" value="ECO:0007669"/>
    <property type="project" value="InterPro"/>
</dbReference>
<protein>
    <submittedName>
        <fullName evidence="3">Nucleotide-binding protein</fullName>
    </submittedName>
</protein>
<name>A0AA96CSK9_9BACT</name>
<organism evidence="3">
    <name type="scientific">Arcobacter sp. AZ-2023</name>
    <dbReference type="NCBI Taxonomy" id="3074453"/>
    <lineage>
        <taxon>Bacteria</taxon>
        <taxon>Pseudomonadati</taxon>
        <taxon>Campylobacterota</taxon>
        <taxon>Epsilonproteobacteria</taxon>
        <taxon>Campylobacterales</taxon>
        <taxon>Arcobacteraceae</taxon>
        <taxon>Arcobacter</taxon>
    </lineage>
</organism>
<dbReference type="EMBL" id="CP134845">
    <property type="protein sequence ID" value="WNL15305.1"/>
    <property type="molecule type" value="Genomic_DNA"/>
</dbReference>
<accession>A0AA96CSK9</accession>
<reference evidence="4" key="1">
    <citation type="submission" date="2023-09" db="EMBL/GenBank/DDBJ databases">
        <title>Arcobacter tbilisiensis sp. nov. isolated from chicken meat in Tbilisi, Georgia.</title>
        <authorList>
            <person name="Matthias R."/>
            <person name="Zautner A.E."/>
        </authorList>
    </citation>
    <scope>NUCLEOTIDE SEQUENCE</scope>
    <source>
        <strain evidence="7">LEO 70</strain>
        <strain evidence="6">LEO 74</strain>
        <strain evidence="5">LEO 79</strain>
        <strain evidence="4">LEO 99</strain>
    </source>
</reference>
<dbReference type="EMBL" id="CP134850">
    <property type="protein sequence ID" value="WNL20950.1"/>
    <property type="molecule type" value="Genomic_DNA"/>
</dbReference>
<evidence type="ECO:0000313" key="4">
    <source>
        <dbReference type="EMBL" id="WNL18815.1"/>
    </source>
</evidence>
<evidence type="ECO:0000259" key="1">
    <source>
        <dbReference type="Pfam" id="PF10137"/>
    </source>
</evidence>
<gene>
    <name evidence="3" type="ORF">RJG51_03750</name>
    <name evidence="2" type="ORF">RJG52_07995</name>
    <name evidence="4" type="ORF">RJG53_09520</name>
    <name evidence="6" type="ORF">RJG55_07990</name>
    <name evidence="5" type="ORF">RJG56_09370</name>
    <name evidence="7" type="ORF">RJG57_03375</name>
</gene>
<evidence type="ECO:0000313" key="6">
    <source>
        <dbReference type="EMBL" id="WNL22883.1"/>
    </source>
</evidence>
<evidence type="ECO:0000313" key="3">
    <source>
        <dbReference type="EMBL" id="WNL15305.1"/>
    </source>
</evidence>
<reference evidence="3" key="2">
    <citation type="submission" date="2023-09" db="EMBL/GenBank/DDBJ databases">
        <title>Characterization of Arcobacter Isolates from Retail Chicken Sold in Supermarkets in Tbilisi, Georgia.</title>
        <authorList>
            <person name="Matthias R."/>
            <person name="Zautner A.E."/>
        </authorList>
    </citation>
    <scope>NUCLEOTIDE SEQUENCE</scope>
    <source>
        <strain evidence="3">LEO 108</strain>
        <strain evidence="2">LEO 109</strain>
    </source>
</reference>
<dbReference type="EMBL" id="CP134851">
    <property type="protein sequence ID" value="WNL22883.1"/>
    <property type="molecule type" value="Genomic_DNA"/>
</dbReference>
<dbReference type="EMBL" id="CP134849">
    <property type="protein sequence ID" value="WNL18815.1"/>
    <property type="molecule type" value="Genomic_DNA"/>
</dbReference>
<dbReference type="EMBL" id="CP134844">
    <property type="protein sequence ID" value="WNL11861.1"/>
    <property type="molecule type" value="Genomic_DNA"/>
</dbReference>
<proteinExistence type="predicted"/>
<evidence type="ECO:0000313" key="7">
    <source>
        <dbReference type="EMBL" id="WNL26226.1"/>
    </source>
</evidence>
<feature type="domain" description="CD-NTase-associated protein 12/Pycsar effector protein TIR" evidence="1">
    <location>
        <begin position="168"/>
        <end position="288"/>
    </location>
</feature>
<evidence type="ECO:0000313" key="5">
    <source>
        <dbReference type="EMBL" id="WNL20950.1"/>
    </source>
</evidence>
<dbReference type="EMBL" id="CP134852">
    <property type="protein sequence ID" value="WNL26226.1"/>
    <property type="molecule type" value="Genomic_DNA"/>
</dbReference>